<evidence type="ECO:0000256" key="1">
    <source>
        <dbReference type="SAM" id="Phobius"/>
    </source>
</evidence>
<protein>
    <submittedName>
        <fullName evidence="2">DUF1275 domain-containing protein</fullName>
    </submittedName>
</protein>
<feature type="transmembrane region" description="Helical" evidence="1">
    <location>
        <begin position="171"/>
        <end position="190"/>
    </location>
</feature>
<feature type="transmembrane region" description="Helical" evidence="1">
    <location>
        <begin position="139"/>
        <end position="159"/>
    </location>
</feature>
<sequence>MHGKLQLVHRYDPARQKLAIGLAFLAGAVDATGFLATGGYFASFMSGNTTRLGVDLATTAGAILLPLAIIGSFVFGVVVGAIVDGRWPTYRKRTLLLGVSALLGTGALAHSLGSTFGFLLPAACAMGLANNVFSKDGEVTVGVTYMTGALVRFGQGVAARLTGRSAQGMRGYGLLWLALALGACGGGWVYARNPVIAPPLLCALAVLLFSSSWLIERTGPIDMEAAQP</sequence>
<dbReference type="AlphaFoldDB" id="A0A7S8IU68"/>
<keyword evidence="3" id="KW-1185">Reference proteome</keyword>
<feature type="transmembrane region" description="Helical" evidence="1">
    <location>
        <begin position="95"/>
        <end position="119"/>
    </location>
</feature>
<keyword evidence="1" id="KW-0472">Membrane</keyword>
<evidence type="ECO:0000313" key="3">
    <source>
        <dbReference type="Proteomes" id="UP000594459"/>
    </source>
</evidence>
<feature type="transmembrane region" description="Helical" evidence="1">
    <location>
        <begin position="20"/>
        <end position="42"/>
    </location>
</feature>
<dbReference type="PANTHER" id="PTHR37314">
    <property type="entry name" value="SLR0142 PROTEIN"/>
    <property type="match status" value="1"/>
</dbReference>
<dbReference type="RefSeq" id="WP_200981678.1">
    <property type="nucleotide sequence ID" value="NZ_CP064654.1"/>
</dbReference>
<organism evidence="2 3">
    <name type="scientific">Qipengyuania soli</name>
    <dbReference type="NCBI Taxonomy" id="2782568"/>
    <lineage>
        <taxon>Bacteria</taxon>
        <taxon>Pseudomonadati</taxon>
        <taxon>Pseudomonadota</taxon>
        <taxon>Alphaproteobacteria</taxon>
        <taxon>Sphingomonadales</taxon>
        <taxon>Erythrobacteraceae</taxon>
        <taxon>Qipengyuania</taxon>
    </lineage>
</organism>
<dbReference type="Proteomes" id="UP000594459">
    <property type="component" value="Chromosome"/>
</dbReference>
<reference evidence="2 3" key="1">
    <citation type="submission" date="2020-11" db="EMBL/GenBank/DDBJ databases">
        <title>The genome sequence of Erythrobacter sp. 6D36.</title>
        <authorList>
            <person name="Liu Y."/>
        </authorList>
    </citation>
    <scope>NUCLEOTIDE SEQUENCE [LARGE SCALE GENOMIC DNA]</scope>
    <source>
        <strain evidence="2 3">6D36</strain>
    </source>
</reference>
<evidence type="ECO:0000313" key="2">
    <source>
        <dbReference type="EMBL" id="QPC98674.1"/>
    </source>
</evidence>
<name>A0A7S8IU68_9SPHN</name>
<feature type="transmembrane region" description="Helical" evidence="1">
    <location>
        <begin position="62"/>
        <end position="83"/>
    </location>
</feature>
<dbReference type="InterPro" id="IPR010699">
    <property type="entry name" value="DUF1275"/>
</dbReference>
<gene>
    <name evidence="2" type="ORF">IRL76_12655</name>
</gene>
<keyword evidence="1" id="KW-1133">Transmembrane helix</keyword>
<dbReference type="EMBL" id="CP064654">
    <property type="protein sequence ID" value="QPC98674.1"/>
    <property type="molecule type" value="Genomic_DNA"/>
</dbReference>
<proteinExistence type="predicted"/>
<keyword evidence="1" id="KW-0812">Transmembrane</keyword>
<dbReference type="KEGG" id="qso:IRL76_12655"/>
<dbReference type="Pfam" id="PF06912">
    <property type="entry name" value="DUF1275"/>
    <property type="match status" value="1"/>
</dbReference>
<accession>A0A7S8IU68</accession>
<dbReference type="PANTHER" id="PTHR37314:SF4">
    <property type="entry name" value="UPF0700 TRANSMEMBRANE PROTEIN YOAK"/>
    <property type="match status" value="1"/>
</dbReference>
<feature type="transmembrane region" description="Helical" evidence="1">
    <location>
        <begin position="196"/>
        <end position="215"/>
    </location>
</feature>